<evidence type="ECO:0000256" key="7">
    <source>
        <dbReference type="SAM" id="MobiDB-lite"/>
    </source>
</evidence>
<dbReference type="PROSITE" id="PS00894">
    <property type="entry name" value="HTH_DEOR_1"/>
    <property type="match status" value="1"/>
</dbReference>
<reference evidence="10" key="1">
    <citation type="journal article" date="2019" name="Int. J. Syst. Evol. Microbiol.">
        <title>The Global Catalogue of Microorganisms (GCM) 10K type strain sequencing project: providing services to taxonomists for standard genome sequencing and annotation.</title>
        <authorList>
            <consortium name="The Broad Institute Genomics Platform"/>
            <consortium name="The Broad Institute Genome Sequencing Center for Infectious Disease"/>
            <person name="Wu L."/>
            <person name="Ma J."/>
        </authorList>
    </citation>
    <scope>NUCLEOTIDE SEQUENCE [LARGE SCALE GENOMIC DNA]</scope>
    <source>
        <strain evidence="10">JCM 14309</strain>
    </source>
</reference>
<keyword evidence="2" id="KW-0678">Repressor</keyword>
<evidence type="ECO:0000256" key="3">
    <source>
        <dbReference type="ARBA" id="ARBA00023015"/>
    </source>
</evidence>
<evidence type="ECO:0000259" key="8">
    <source>
        <dbReference type="PROSITE" id="PS51000"/>
    </source>
</evidence>
<dbReference type="InterPro" id="IPR050313">
    <property type="entry name" value="Carb_Metab_HTH_regulators"/>
</dbReference>
<dbReference type="InterPro" id="IPR036388">
    <property type="entry name" value="WH-like_DNA-bd_sf"/>
</dbReference>
<evidence type="ECO:0000256" key="6">
    <source>
        <dbReference type="ARBA" id="ARBA00024937"/>
    </source>
</evidence>
<dbReference type="InterPro" id="IPR014036">
    <property type="entry name" value="DeoR-like_C"/>
</dbReference>
<keyword evidence="10" id="KW-1185">Reference proteome</keyword>
<dbReference type="SMART" id="SM01134">
    <property type="entry name" value="DeoRC"/>
    <property type="match status" value="1"/>
</dbReference>
<dbReference type="SMART" id="SM00420">
    <property type="entry name" value="HTH_DEOR"/>
    <property type="match status" value="1"/>
</dbReference>
<dbReference type="Gene3D" id="1.10.10.10">
    <property type="entry name" value="Winged helix-like DNA-binding domain superfamily/Winged helix DNA-binding domain"/>
    <property type="match status" value="1"/>
</dbReference>
<dbReference type="PRINTS" id="PR00037">
    <property type="entry name" value="HTHLACR"/>
</dbReference>
<keyword evidence="4 9" id="KW-0238">DNA-binding</keyword>
<dbReference type="Proteomes" id="UP001500236">
    <property type="component" value="Unassembled WGS sequence"/>
</dbReference>
<comment type="caution">
    <text evidence="9">The sequence shown here is derived from an EMBL/GenBank/DDBJ whole genome shotgun (WGS) entry which is preliminary data.</text>
</comment>
<dbReference type="PROSITE" id="PS51000">
    <property type="entry name" value="HTH_DEOR_2"/>
    <property type="match status" value="1"/>
</dbReference>
<evidence type="ECO:0000313" key="10">
    <source>
        <dbReference type="Proteomes" id="UP001500236"/>
    </source>
</evidence>
<evidence type="ECO:0000313" key="9">
    <source>
        <dbReference type="EMBL" id="GAA3072936.1"/>
    </source>
</evidence>
<comment type="function">
    <text evidence="6">Repressor of the lactose catabolism operon. Galactose-6-phosphate is the inducer.</text>
</comment>
<dbReference type="GO" id="GO:0003677">
    <property type="term" value="F:DNA binding"/>
    <property type="evidence" value="ECO:0007669"/>
    <property type="project" value="UniProtKB-KW"/>
</dbReference>
<dbReference type="InterPro" id="IPR036390">
    <property type="entry name" value="WH_DNA-bd_sf"/>
</dbReference>
<protein>
    <recommendedName>
        <fullName evidence="1">Lactose phosphotransferase system repressor</fullName>
    </recommendedName>
</protein>
<dbReference type="InterPro" id="IPR037171">
    <property type="entry name" value="NagB/RpiA_transferase-like"/>
</dbReference>
<feature type="region of interest" description="Disordered" evidence="7">
    <location>
        <begin position="55"/>
        <end position="76"/>
    </location>
</feature>
<dbReference type="Gene3D" id="3.40.50.1360">
    <property type="match status" value="1"/>
</dbReference>
<keyword evidence="3" id="KW-0805">Transcription regulation</keyword>
<dbReference type="InterPro" id="IPR018356">
    <property type="entry name" value="Tscrpt_reg_HTH_DeoR_CS"/>
</dbReference>
<dbReference type="InterPro" id="IPR001034">
    <property type="entry name" value="DeoR_HTH"/>
</dbReference>
<dbReference type="SUPFAM" id="SSF46785">
    <property type="entry name" value="Winged helix' DNA-binding domain"/>
    <property type="match status" value="1"/>
</dbReference>
<name>A0ABP6M226_9MICC</name>
<accession>A0ABP6M226</accession>
<evidence type="ECO:0000256" key="4">
    <source>
        <dbReference type="ARBA" id="ARBA00023125"/>
    </source>
</evidence>
<gene>
    <name evidence="9" type="ORF">GCM10010529_26230</name>
</gene>
<sequence length="268" mass="28097">MALLAPERHDRILAHLRTHGTVTVQQIAEDLSVTRETVRRDLDHLENAGALRRVHGGAVPASPSSRTETSWRDRQASRAAQKQAIARAAVDFLPPAGTGSLLMDAGTSTEALADLIASESRDAGPAESRVVITNAVPIAQKLSDVTAVELEILGGQVRGLTGAVVGDRALETLARRQADVAFIGTNGIDAEFGLSTPDAAEAAMKAALIRAARTSVLLADSSKLGRSTLVRFAQLKEISVVITDAEPEPGLQDALDAADVTVVVAVPR</sequence>
<evidence type="ECO:0000256" key="5">
    <source>
        <dbReference type="ARBA" id="ARBA00023163"/>
    </source>
</evidence>
<dbReference type="SUPFAM" id="SSF100950">
    <property type="entry name" value="NagB/RpiA/CoA transferase-like"/>
    <property type="match status" value="1"/>
</dbReference>
<feature type="domain" description="HTH deoR-type" evidence="8">
    <location>
        <begin position="5"/>
        <end position="60"/>
    </location>
</feature>
<proteinExistence type="predicted"/>
<organism evidence="9 10">
    <name type="scientific">Nesterenkonia aethiopica</name>
    <dbReference type="NCBI Taxonomy" id="269144"/>
    <lineage>
        <taxon>Bacteria</taxon>
        <taxon>Bacillati</taxon>
        <taxon>Actinomycetota</taxon>
        <taxon>Actinomycetes</taxon>
        <taxon>Micrococcales</taxon>
        <taxon>Micrococcaceae</taxon>
        <taxon>Nesterenkonia</taxon>
    </lineage>
</organism>
<dbReference type="PANTHER" id="PTHR30363:SF4">
    <property type="entry name" value="GLYCEROL-3-PHOSPHATE REGULON REPRESSOR"/>
    <property type="match status" value="1"/>
</dbReference>
<dbReference type="RefSeq" id="WP_344681614.1">
    <property type="nucleotide sequence ID" value="NZ_BAAAVT010000018.1"/>
</dbReference>
<dbReference type="EMBL" id="BAAAVT010000018">
    <property type="protein sequence ID" value="GAA3072936.1"/>
    <property type="molecule type" value="Genomic_DNA"/>
</dbReference>
<dbReference type="PANTHER" id="PTHR30363">
    <property type="entry name" value="HTH-TYPE TRANSCRIPTIONAL REGULATOR SRLR-RELATED"/>
    <property type="match status" value="1"/>
</dbReference>
<dbReference type="Pfam" id="PF00455">
    <property type="entry name" value="DeoRC"/>
    <property type="match status" value="1"/>
</dbReference>
<evidence type="ECO:0000256" key="2">
    <source>
        <dbReference type="ARBA" id="ARBA00022491"/>
    </source>
</evidence>
<keyword evidence="5" id="KW-0804">Transcription</keyword>
<dbReference type="Pfam" id="PF08220">
    <property type="entry name" value="HTH_DeoR"/>
    <property type="match status" value="1"/>
</dbReference>
<evidence type="ECO:0000256" key="1">
    <source>
        <dbReference type="ARBA" id="ARBA00021390"/>
    </source>
</evidence>